<feature type="region of interest" description="Disordered" evidence="1">
    <location>
        <begin position="90"/>
        <end position="150"/>
    </location>
</feature>
<evidence type="ECO:0000313" key="2">
    <source>
        <dbReference type="EMBL" id="KYQ55094.1"/>
    </source>
</evidence>
<proteinExistence type="predicted"/>
<gene>
    <name evidence="2" type="ORF">ALC60_06097</name>
</gene>
<sequence length="312" mass="34474">MTCPKANAISIPGLMSPVSTPASLYHFLSFYAQMFPLLPSGYPFPEETVVQVRNRDHNIKSLRIVACQLREDPAFVLGAVREQLPTTARLGRPASTGVHTRPVEPVGGTRRRPDVTAQISATPVQDLSPFPEPGQSALASHRPSRCEGGTAPELRFSTFLSRVAHPTDEGGYPVRQLPPLMLSSVAAVERSQPQPPSTAPTPTAADPKLISNSSKRKGSMGRREEKIRLKGREEERTKRGGSEEKEQYKFMFNNIFHEESVPDSCETSLVSLIIPSETQTRKRVEIEGLHPHGLDRRSASALRYQKRLPIIL</sequence>
<reference evidence="2 3" key="1">
    <citation type="submission" date="2015-09" db="EMBL/GenBank/DDBJ databases">
        <title>Trachymyrmex zeteki WGS genome.</title>
        <authorList>
            <person name="Nygaard S."/>
            <person name="Hu H."/>
            <person name="Boomsma J."/>
            <person name="Zhang G."/>
        </authorList>
    </citation>
    <scope>NUCLEOTIDE SEQUENCE [LARGE SCALE GENOMIC DNA]</scope>
    <source>
        <strain evidence="2">Tzet28-1</strain>
        <tissue evidence="2">Whole body</tissue>
    </source>
</reference>
<organism evidence="2 3">
    <name type="scientific">Mycetomoellerius zeteki</name>
    <dbReference type="NCBI Taxonomy" id="64791"/>
    <lineage>
        <taxon>Eukaryota</taxon>
        <taxon>Metazoa</taxon>
        <taxon>Ecdysozoa</taxon>
        <taxon>Arthropoda</taxon>
        <taxon>Hexapoda</taxon>
        <taxon>Insecta</taxon>
        <taxon>Pterygota</taxon>
        <taxon>Neoptera</taxon>
        <taxon>Endopterygota</taxon>
        <taxon>Hymenoptera</taxon>
        <taxon>Apocrita</taxon>
        <taxon>Aculeata</taxon>
        <taxon>Formicoidea</taxon>
        <taxon>Formicidae</taxon>
        <taxon>Myrmicinae</taxon>
        <taxon>Mycetomoellerius</taxon>
    </lineage>
</organism>
<dbReference type="EMBL" id="KQ982557">
    <property type="protein sequence ID" value="KYQ55094.1"/>
    <property type="molecule type" value="Genomic_DNA"/>
</dbReference>
<dbReference type="AlphaFoldDB" id="A0A151X487"/>
<evidence type="ECO:0000256" key="1">
    <source>
        <dbReference type="SAM" id="MobiDB-lite"/>
    </source>
</evidence>
<name>A0A151X487_9HYME</name>
<keyword evidence="3" id="KW-1185">Reference proteome</keyword>
<accession>A0A151X487</accession>
<evidence type="ECO:0000313" key="3">
    <source>
        <dbReference type="Proteomes" id="UP000075809"/>
    </source>
</evidence>
<dbReference type="Proteomes" id="UP000075809">
    <property type="component" value="Unassembled WGS sequence"/>
</dbReference>
<feature type="compositionally biased region" description="Basic and acidic residues" evidence="1">
    <location>
        <begin position="221"/>
        <end position="243"/>
    </location>
</feature>
<feature type="region of interest" description="Disordered" evidence="1">
    <location>
        <begin position="187"/>
        <end position="243"/>
    </location>
</feature>
<protein>
    <submittedName>
        <fullName evidence="2">Uncharacterized protein</fullName>
    </submittedName>
</protein>